<organism evidence="2 3">
    <name type="scientific">Candidatus Desulfobia pelagia</name>
    <dbReference type="NCBI Taxonomy" id="2841692"/>
    <lineage>
        <taxon>Bacteria</taxon>
        <taxon>Pseudomonadati</taxon>
        <taxon>Thermodesulfobacteriota</taxon>
        <taxon>Desulfobulbia</taxon>
        <taxon>Desulfobulbales</taxon>
        <taxon>Desulfobulbaceae</taxon>
        <taxon>Candidatus Desulfobia</taxon>
    </lineage>
</organism>
<dbReference type="EMBL" id="JACNJZ010000147">
    <property type="protein sequence ID" value="MBC8318316.1"/>
    <property type="molecule type" value="Genomic_DNA"/>
</dbReference>
<comment type="caution">
    <text evidence="2">The sequence shown here is derived from an EMBL/GenBank/DDBJ whole genome shotgun (WGS) entry which is preliminary data.</text>
</comment>
<dbReference type="PANTHER" id="PTHR43745:SF2">
    <property type="entry name" value="NITROREDUCTASE MJ1384-RELATED"/>
    <property type="match status" value="1"/>
</dbReference>
<gene>
    <name evidence="2" type="ORF">H8E41_10455</name>
</gene>
<dbReference type="SUPFAM" id="SSF55469">
    <property type="entry name" value="FMN-dependent nitroreductase-like"/>
    <property type="match status" value="1"/>
</dbReference>
<name>A0A8J6NDA8_9BACT</name>
<dbReference type="Gene3D" id="3.40.109.10">
    <property type="entry name" value="NADH Oxidase"/>
    <property type="match status" value="1"/>
</dbReference>
<feature type="domain" description="Nitroreductase" evidence="1">
    <location>
        <begin position="64"/>
        <end position="242"/>
    </location>
</feature>
<dbReference type="InterPro" id="IPR052544">
    <property type="entry name" value="Bacteriocin_Proc_Enz"/>
</dbReference>
<protein>
    <submittedName>
        <fullName evidence="2">SagB/ThcOx family dehydrogenase</fullName>
    </submittedName>
</protein>
<reference evidence="2 3" key="1">
    <citation type="submission" date="2020-08" db="EMBL/GenBank/DDBJ databases">
        <title>Bridging the membrane lipid divide: bacteria of the FCB group superphylum have the potential to synthesize archaeal ether lipids.</title>
        <authorList>
            <person name="Villanueva L."/>
            <person name="Von Meijenfeldt F.A.B."/>
            <person name="Westbye A.B."/>
            <person name="Yadav S."/>
            <person name="Hopmans E.C."/>
            <person name="Dutilh B.E."/>
            <person name="Sinninghe Damste J.S."/>
        </authorList>
    </citation>
    <scope>NUCLEOTIDE SEQUENCE [LARGE SCALE GENOMIC DNA]</scope>
    <source>
        <strain evidence="2">NIOZ-UU47</strain>
    </source>
</reference>
<evidence type="ECO:0000313" key="3">
    <source>
        <dbReference type="Proteomes" id="UP000614424"/>
    </source>
</evidence>
<dbReference type="Pfam" id="PF00881">
    <property type="entry name" value="Nitroreductase"/>
    <property type="match status" value="1"/>
</dbReference>
<accession>A0A8J6NDA8</accession>
<dbReference type="InterPro" id="IPR020051">
    <property type="entry name" value="SagB-type_dehydrogenase"/>
</dbReference>
<dbReference type="CDD" id="cd02142">
    <property type="entry name" value="McbC_SagB-like_oxidoreductase"/>
    <property type="match status" value="1"/>
</dbReference>
<proteinExistence type="predicted"/>
<dbReference type="NCBIfam" id="TIGR03605">
    <property type="entry name" value="antibiot_sagB"/>
    <property type="match status" value="1"/>
</dbReference>
<evidence type="ECO:0000313" key="2">
    <source>
        <dbReference type="EMBL" id="MBC8318316.1"/>
    </source>
</evidence>
<dbReference type="InterPro" id="IPR000415">
    <property type="entry name" value="Nitroreductase-like"/>
</dbReference>
<sequence length="242" mass="26981">MPDLKETLGYNYLHHTKFNRKTIREKERPSISPGEAFKGYGDVKKISLPVSWQKTGAELEELLQKRRSVRQFSNENLSLEDLAFLLWSMQGVTAQAGPYLLRTAPSAGALYPVETYLAVDRVDGVDAGLYHFDVRNFQLECLTDQSVSGLVARGALDQGFVSRAAVTVIWSAVFRRNMVKYGHRGLRYIMLDCGHICQNLLLAAESLDLKACPVAAFYDDELNALLDIDGVEESVIYLASVG</sequence>
<dbReference type="Proteomes" id="UP000614424">
    <property type="component" value="Unassembled WGS sequence"/>
</dbReference>
<dbReference type="InterPro" id="IPR029479">
    <property type="entry name" value="Nitroreductase"/>
</dbReference>
<dbReference type="AlphaFoldDB" id="A0A8J6NDA8"/>
<dbReference type="GO" id="GO:0016491">
    <property type="term" value="F:oxidoreductase activity"/>
    <property type="evidence" value="ECO:0007669"/>
    <property type="project" value="InterPro"/>
</dbReference>
<dbReference type="PANTHER" id="PTHR43745">
    <property type="entry name" value="NITROREDUCTASE MJ1384-RELATED"/>
    <property type="match status" value="1"/>
</dbReference>
<evidence type="ECO:0000259" key="1">
    <source>
        <dbReference type="Pfam" id="PF00881"/>
    </source>
</evidence>